<gene>
    <name evidence="3" type="ORF">NCTC10485_04766</name>
</gene>
<dbReference type="Proteomes" id="UP000282551">
    <property type="component" value="Chromosome"/>
</dbReference>
<evidence type="ECO:0000259" key="2">
    <source>
        <dbReference type="Pfam" id="PF01979"/>
    </source>
</evidence>
<dbReference type="AlphaFoldDB" id="A0A3S4RKU0"/>
<evidence type="ECO:0000313" key="4">
    <source>
        <dbReference type="Proteomes" id="UP000282551"/>
    </source>
</evidence>
<dbReference type="RefSeq" id="WP_126335986.1">
    <property type="nucleotide sequence ID" value="NZ_AP022604.1"/>
</dbReference>
<feature type="region of interest" description="Disordered" evidence="1">
    <location>
        <begin position="415"/>
        <end position="436"/>
    </location>
</feature>
<dbReference type="PANTHER" id="PTHR43135:SF3">
    <property type="entry name" value="ALPHA-D-RIBOSE 1-METHYLPHOSPHONATE 5-TRIPHOSPHATE DIPHOSPHATASE"/>
    <property type="match status" value="1"/>
</dbReference>
<sequence>MLEITNAKLFDGRKLLPGRHSVTVEGNTITAVDGPAPAASGSPSTTVIDAQGMTLLPGLITSHLHSDFFKFNIADGDRLGKERPPGVLMAIGVRTCRVLLESGFTGFAGASCSNDIDAQLKMAIAEDIIPGPRIRACGHHLGTTGDMNNGGRWWKAYQTPGTDVCADGPDALCTLVRQEINRGAETIKIFASAGHGQPHRTTRNMSRAEIASIIETAHERGAKVRAHVADKAMIMECIELGLDVVDHGDEIDDEVIAAMVESGTFWVPSLIFLRSVLELGYGEAMGVRREQYDHVRAMLPAAQAAGVRILIGDDYSGVFRDLVADDPLDHQVGNYGREFAYYAQIDGLTTEDVLGWGTRNAGQLLVDPPATVGVIEPGALADLIIVDGDPVEDPSLLARPREALRTVIRDGVPVIDRRGQSTSDQPHVELDSLSAR</sequence>
<dbReference type="PANTHER" id="PTHR43135">
    <property type="entry name" value="ALPHA-D-RIBOSE 1-METHYLPHOSPHONATE 5-TRIPHOSPHATE DIPHOSPHATASE"/>
    <property type="match status" value="1"/>
</dbReference>
<dbReference type="SUPFAM" id="SSF51338">
    <property type="entry name" value="Composite domain of metallo-dependent hydrolases"/>
    <property type="match status" value="1"/>
</dbReference>
<feature type="domain" description="Amidohydrolase-related" evidence="2">
    <location>
        <begin position="54"/>
        <end position="408"/>
    </location>
</feature>
<dbReference type="Gene3D" id="2.30.40.10">
    <property type="entry name" value="Urease, subunit C, domain 1"/>
    <property type="match status" value="1"/>
</dbReference>
<evidence type="ECO:0000313" key="3">
    <source>
        <dbReference type="EMBL" id="VEG50448.1"/>
    </source>
</evidence>
<dbReference type="SUPFAM" id="SSF51556">
    <property type="entry name" value="Metallo-dependent hydrolases"/>
    <property type="match status" value="1"/>
</dbReference>
<dbReference type="OrthoDB" id="3514520at2"/>
<name>A0A3S4RKU0_MYCCI</name>
<proteinExistence type="predicted"/>
<reference evidence="3 4" key="1">
    <citation type="submission" date="2018-12" db="EMBL/GenBank/DDBJ databases">
        <authorList>
            <consortium name="Pathogen Informatics"/>
        </authorList>
    </citation>
    <scope>NUCLEOTIDE SEQUENCE [LARGE SCALE GENOMIC DNA]</scope>
    <source>
        <strain evidence="3 4">NCTC10485</strain>
    </source>
</reference>
<dbReference type="InterPro" id="IPR011059">
    <property type="entry name" value="Metal-dep_hydrolase_composite"/>
</dbReference>
<dbReference type="EMBL" id="LR134355">
    <property type="protein sequence ID" value="VEG50448.1"/>
    <property type="molecule type" value="Genomic_DNA"/>
</dbReference>
<protein>
    <submittedName>
        <fullName evidence="3">Amidohydrolase</fullName>
    </submittedName>
</protein>
<keyword evidence="4" id="KW-1185">Reference proteome</keyword>
<dbReference type="Pfam" id="PF01979">
    <property type="entry name" value="Amidohydro_1"/>
    <property type="match status" value="1"/>
</dbReference>
<dbReference type="Gene3D" id="3.20.20.140">
    <property type="entry name" value="Metal-dependent hydrolases"/>
    <property type="match status" value="1"/>
</dbReference>
<organism evidence="3 4">
    <name type="scientific">Mycolicibacterium chitae</name>
    <name type="common">Mycobacterium chitae</name>
    <dbReference type="NCBI Taxonomy" id="1792"/>
    <lineage>
        <taxon>Bacteria</taxon>
        <taxon>Bacillati</taxon>
        <taxon>Actinomycetota</taxon>
        <taxon>Actinomycetes</taxon>
        <taxon>Mycobacteriales</taxon>
        <taxon>Mycobacteriaceae</taxon>
        <taxon>Mycolicibacterium</taxon>
    </lineage>
</organism>
<evidence type="ECO:0000256" key="1">
    <source>
        <dbReference type="SAM" id="MobiDB-lite"/>
    </source>
</evidence>
<dbReference type="GO" id="GO:0016810">
    <property type="term" value="F:hydrolase activity, acting on carbon-nitrogen (but not peptide) bonds"/>
    <property type="evidence" value="ECO:0007669"/>
    <property type="project" value="InterPro"/>
</dbReference>
<dbReference type="InterPro" id="IPR032466">
    <property type="entry name" value="Metal_Hydrolase"/>
</dbReference>
<accession>A0A3S4RKU0</accession>
<dbReference type="InterPro" id="IPR051781">
    <property type="entry name" value="Metallo-dep_Hydrolase"/>
</dbReference>
<keyword evidence="3" id="KW-0378">Hydrolase</keyword>
<dbReference type="InterPro" id="IPR006680">
    <property type="entry name" value="Amidohydro-rel"/>
</dbReference>